<protein>
    <submittedName>
        <fullName evidence="1">Substrate-binding domain-containing protein</fullName>
    </submittedName>
</protein>
<comment type="caution">
    <text evidence="1">The sequence shown here is derived from an EMBL/GenBank/DDBJ whole genome shotgun (WGS) entry which is preliminary data.</text>
</comment>
<dbReference type="PANTHER" id="PTHR30632">
    <property type="entry name" value="MOLYBDATE-BINDING PERIPLASMIC PROTEIN"/>
    <property type="match status" value="1"/>
</dbReference>
<reference evidence="1 2" key="1">
    <citation type="journal article" date="2017" name="Int. J. Syst. Evol. Microbiol.">
        <title>Ramlibacter monticola sp. nov., isolated from forest soil.</title>
        <authorList>
            <person name="Chaudhary D.K."/>
            <person name="Kim J."/>
        </authorList>
    </citation>
    <scope>NUCLEOTIDE SEQUENCE [LARGE SCALE GENOMIC DNA]</scope>
    <source>
        <strain evidence="1 2">KACC 19175</strain>
    </source>
</reference>
<evidence type="ECO:0000313" key="1">
    <source>
        <dbReference type="EMBL" id="MBL0393486.1"/>
    </source>
</evidence>
<keyword evidence="2" id="KW-1185">Reference proteome</keyword>
<sequence>MTKTLHILSGGAAQGLVSRLQAEFEARHDCRLAGTFGAVGAMKDKLLAGAPCDLLILTQALVQDLGAQGHADASSARPLGLVKTGVALKAGREPVAIRTANDLKALLASAPAIYFPDPAKATAGIHFMKVLQALGLADDPRRLRTFPNGATAMAELARAPEPEAVGCTQVTEILITQGVHLTGLLPSPHELATTYTAAVAAGAKEPDLARALVAALTAPDAAQVRKECGFE</sequence>
<dbReference type="InterPro" id="IPR050682">
    <property type="entry name" value="ModA/WtpA"/>
</dbReference>
<organism evidence="1 2">
    <name type="scientific">Ramlibacter monticola</name>
    <dbReference type="NCBI Taxonomy" id="1926872"/>
    <lineage>
        <taxon>Bacteria</taxon>
        <taxon>Pseudomonadati</taxon>
        <taxon>Pseudomonadota</taxon>
        <taxon>Betaproteobacteria</taxon>
        <taxon>Burkholderiales</taxon>
        <taxon>Comamonadaceae</taxon>
        <taxon>Ramlibacter</taxon>
    </lineage>
</organism>
<dbReference type="Proteomes" id="UP000599109">
    <property type="component" value="Unassembled WGS sequence"/>
</dbReference>
<accession>A0A936Z3D8</accession>
<proteinExistence type="predicted"/>
<gene>
    <name evidence="1" type="ORF">JJ685_20285</name>
</gene>
<dbReference type="Gene3D" id="3.40.190.10">
    <property type="entry name" value="Periplasmic binding protein-like II"/>
    <property type="match status" value="2"/>
</dbReference>
<name>A0A936Z3D8_9BURK</name>
<dbReference type="AlphaFoldDB" id="A0A936Z3D8"/>
<dbReference type="PANTHER" id="PTHR30632:SF11">
    <property type="entry name" value="BLR4797 PROTEIN"/>
    <property type="match status" value="1"/>
</dbReference>
<evidence type="ECO:0000313" key="2">
    <source>
        <dbReference type="Proteomes" id="UP000599109"/>
    </source>
</evidence>
<dbReference type="SUPFAM" id="SSF53850">
    <property type="entry name" value="Periplasmic binding protein-like II"/>
    <property type="match status" value="1"/>
</dbReference>
<dbReference type="EMBL" id="JAEQNE010000005">
    <property type="protein sequence ID" value="MBL0393486.1"/>
    <property type="molecule type" value="Genomic_DNA"/>
</dbReference>
<dbReference type="GO" id="GO:0015689">
    <property type="term" value="P:molybdate ion transport"/>
    <property type="evidence" value="ECO:0007669"/>
    <property type="project" value="TreeGrafter"/>
</dbReference>
<dbReference type="GO" id="GO:0030973">
    <property type="term" value="F:molybdate ion binding"/>
    <property type="evidence" value="ECO:0007669"/>
    <property type="project" value="TreeGrafter"/>
</dbReference>
<dbReference type="Pfam" id="PF13531">
    <property type="entry name" value="SBP_bac_11"/>
    <property type="match status" value="1"/>
</dbReference>
<dbReference type="RefSeq" id="WP_201676146.1">
    <property type="nucleotide sequence ID" value="NZ_JAEQNE010000005.1"/>
</dbReference>